<name>A0ABV2SC42_9GAMM</name>
<keyword evidence="1" id="KW-0378">Hydrolase</keyword>
<dbReference type="Gene3D" id="3.30.420.150">
    <property type="entry name" value="Exopolyphosphatase. Domain 2"/>
    <property type="match status" value="1"/>
</dbReference>
<evidence type="ECO:0008006" key="4">
    <source>
        <dbReference type="Google" id="ProtNLM"/>
    </source>
</evidence>
<keyword evidence="3" id="KW-1185">Reference proteome</keyword>
<evidence type="ECO:0000313" key="2">
    <source>
        <dbReference type="EMBL" id="MET4755334.1"/>
    </source>
</evidence>
<accession>A0ABV2SC42</accession>
<dbReference type="PANTHER" id="PTHR11782">
    <property type="entry name" value="ADENOSINE/GUANOSINE DIPHOSPHATASE"/>
    <property type="match status" value="1"/>
</dbReference>
<dbReference type="Proteomes" id="UP001549366">
    <property type="component" value="Unassembled WGS sequence"/>
</dbReference>
<dbReference type="RefSeq" id="WP_354022307.1">
    <property type="nucleotide sequence ID" value="NZ_JBEWTD010000002.1"/>
</dbReference>
<dbReference type="EMBL" id="JBEWTB010000002">
    <property type="protein sequence ID" value="MET4755334.1"/>
    <property type="molecule type" value="Genomic_DNA"/>
</dbReference>
<proteinExistence type="predicted"/>
<protein>
    <recommendedName>
        <fullName evidence="4">Ppx/GppA phosphatase domain-containing protein</fullName>
    </recommendedName>
</protein>
<sequence>MESTLPRGSLEKVRYLVSMAGATHQKKHGVTIMLSGKFTSIFAILCSIVMADYSSGSEKKTAVVNAGSTGSRLYIYEHSSNPGSGLPVIEKQTSSKQKGGIQDVDADNLETYLKNLFSAVNKENINNIYFYSTAGMRQAEPDKKASLNEGIERWLKAEFPSSDIDVQIITGREEALYNWLALNYDNKLLKFQGKTEGVLDMGGASTQIAYEVDDNANFIVQINSKTYKLNTESFLGLGLDVAINQYLDQPECFPKDFTLPNRKKGTGDFDACSEAIAPLITGVQKVHNYITSHPAINTCNFLLVAGFNYTASELNISKSYSIANLGKKGRDFCEQSWKDLKSGKTSYLATPFLWHICFDAALEKDLLTLGYRINLGGVPIKTASSMAYKSDWTLGVLLKSFVTAIPEPEEQHKPHTDL</sequence>
<dbReference type="Gene3D" id="3.30.420.40">
    <property type="match status" value="1"/>
</dbReference>
<evidence type="ECO:0000313" key="3">
    <source>
        <dbReference type="Proteomes" id="UP001549366"/>
    </source>
</evidence>
<dbReference type="Pfam" id="PF01150">
    <property type="entry name" value="GDA1_CD39"/>
    <property type="match status" value="1"/>
</dbReference>
<reference evidence="2 3" key="1">
    <citation type="submission" date="2024-06" db="EMBL/GenBank/DDBJ databases">
        <title>Genomic Encyclopedia of Type Strains, Phase V (KMG-V): Genome sequencing to study the core and pangenomes of soil and plant-associated prokaryotes.</title>
        <authorList>
            <person name="Whitman W."/>
        </authorList>
    </citation>
    <scope>NUCLEOTIDE SEQUENCE [LARGE SCALE GENOMIC DNA]</scope>
    <source>
        <strain evidence="2 3">NE40</strain>
    </source>
</reference>
<dbReference type="InterPro" id="IPR000407">
    <property type="entry name" value="GDA1_CD39_NTPase"/>
</dbReference>
<organism evidence="2 3">
    <name type="scientific">Endozoicomonas lisbonensis</name>
    <dbReference type="NCBI Taxonomy" id="3120522"/>
    <lineage>
        <taxon>Bacteria</taxon>
        <taxon>Pseudomonadati</taxon>
        <taxon>Pseudomonadota</taxon>
        <taxon>Gammaproteobacteria</taxon>
        <taxon>Oceanospirillales</taxon>
        <taxon>Endozoicomonadaceae</taxon>
        <taxon>Endozoicomonas</taxon>
    </lineage>
</organism>
<comment type="caution">
    <text evidence="2">The sequence shown here is derived from an EMBL/GenBank/DDBJ whole genome shotgun (WGS) entry which is preliminary data.</text>
</comment>
<evidence type="ECO:0000256" key="1">
    <source>
        <dbReference type="ARBA" id="ARBA00022801"/>
    </source>
</evidence>
<dbReference type="PANTHER" id="PTHR11782:SF83">
    <property type="entry name" value="GUANOSINE-DIPHOSPHATASE"/>
    <property type="match status" value="1"/>
</dbReference>
<gene>
    <name evidence="2" type="ORF">V5J35_000526</name>
</gene>